<dbReference type="Pfam" id="PF01425">
    <property type="entry name" value="Amidase"/>
    <property type="match status" value="1"/>
</dbReference>
<evidence type="ECO:0000256" key="2">
    <source>
        <dbReference type="SAM" id="MobiDB-lite"/>
    </source>
</evidence>
<dbReference type="PANTHER" id="PTHR11895:SF7">
    <property type="entry name" value="GLUTAMYL-TRNA(GLN) AMIDOTRANSFERASE SUBUNIT A, MITOCHONDRIAL"/>
    <property type="match status" value="1"/>
</dbReference>
<dbReference type="PANTHER" id="PTHR11895">
    <property type="entry name" value="TRANSAMIDASE"/>
    <property type="match status" value="1"/>
</dbReference>
<proteinExistence type="inferred from homology"/>
<dbReference type="Gene3D" id="3.90.1300.10">
    <property type="entry name" value="Amidase signature (AS) domain"/>
    <property type="match status" value="1"/>
</dbReference>
<dbReference type="InterPro" id="IPR020556">
    <property type="entry name" value="Amidase_CS"/>
</dbReference>
<dbReference type="EMBL" id="RJVJ01000001">
    <property type="protein sequence ID" value="ROR43422.1"/>
    <property type="molecule type" value="Genomic_DNA"/>
</dbReference>
<dbReference type="AlphaFoldDB" id="A0A3N4RK87"/>
<comment type="caution">
    <text evidence="5">The sequence shown here is derived from an EMBL/GenBank/DDBJ whole genome shotgun (WGS) entry which is preliminary data.</text>
</comment>
<dbReference type="Proteomes" id="UP000267408">
    <property type="component" value="Unassembled WGS sequence"/>
</dbReference>
<dbReference type="InterPro" id="IPR000120">
    <property type="entry name" value="Amidase"/>
</dbReference>
<dbReference type="PROSITE" id="PS00571">
    <property type="entry name" value="AMIDASES"/>
    <property type="match status" value="1"/>
</dbReference>
<dbReference type="Proteomes" id="UP000266906">
    <property type="component" value="Unassembled WGS sequence"/>
</dbReference>
<keyword evidence="6" id="KW-1185">Reference proteome</keyword>
<feature type="domain" description="Amidase" evidence="3">
    <location>
        <begin position="27"/>
        <end position="474"/>
    </location>
</feature>
<gene>
    <name evidence="5" type="ORF">EDD38_2095</name>
    <name evidence="4" type="ORF">EDD39_1578</name>
</gene>
<evidence type="ECO:0000259" key="3">
    <source>
        <dbReference type="Pfam" id="PF01425"/>
    </source>
</evidence>
<reference evidence="6 7" key="1">
    <citation type="submission" date="2018-11" db="EMBL/GenBank/DDBJ databases">
        <title>Sequencing the genomes of 1000 actinobacteria strains.</title>
        <authorList>
            <person name="Klenk H.-P."/>
        </authorList>
    </citation>
    <scope>NUCLEOTIDE SEQUENCE [LARGE SCALE GENOMIC DNA]</scope>
    <source>
        <strain evidence="4 7">DSM 44780</strain>
        <strain evidence="5 6">DSM 44781</strain>
    </source>
</reference>
<protein>
    <submittedName>
        <fullName evidence="5">Amidase</fullName>
    </submittedName>
</protein>
<sequence>MEYGEYRGYDAVGLAALVAAREVTAGELLEVAIGRAEQVGGRLNAVVRPMYAQARERAAGELSGPFAGVPFLVKDLLQDYAGLPTGSGCRALQHTPAAAHSESVRRWLDAGLVVFGKTNTPEFGSKGVTEPEATGPARNPWDTARTPGGSSGGSAAAVAAGVVPVAGANDGGGSIRIPAACCGLFGLKPGRGLVPAGPAAAEHLHGAATDGVVSRSVRDTAAMLDVLAGAPDPAGPYLPHRSAEPFAELARRAPGPLRIGFTTRSPLGTEVHPQAVAAVADAAALLEELGHHVEEAGTGIDERGLAMDFLAMWATETAATVDEVKRLTGSGNAGFELDTHVLAAAGRRLRAPAYYAAHQRWNLYNRQLAAFHTRHDLLLTPTLAQPPVRIGELDTPPAVRALARLLLPLGLLGLLSRTKAYEDAVITNLAPVPFTQLANITGRPAASVPLHRTPDGLPLGVQFVAPLGGEGTLLALAAQLESARPWAHLEPGP</sequence>
<dbReference type="SUPFAM" id="SSF75304">
    <property type="entry name" value="Amidase signature (AS) enzymes"/>
    <property type="match status" value="1"/>
</dbReference>
<dbReference type="EMBL" id="RKQG01000001">
    <property type="protein sequence ID" value="RPE33793.1"/>
    <property type="molecule type" value="Genomic_DNA"/>
</dbReference>
<dbReference type="InterPro" id="IPR023631">
    <property type="entry name" value="Amidase_dom"/>
</dbReference>
<dbReference type="InterPro" id="IPR036928">
    <property type="entry name" value="AS_sf"/>
</dbReference>
<evidence type="ECO:0000313" key="5">
    <source>
        <dbReference type="EMBL" id="RPE33793.1"/>
    </source>
</evidence>
<organism evidence="5 6">
    <name type="scientific">Kitasatospora cineracea</name>
    <dbReference type="NCBI Taxonomy" id="88074"/>
    <lineage>
        <taxon>Bacteria</taxon>
        <taxon>Bacillati</taxon>
        <taxon>Actinomycetota</taxon>
        <taxon>Actinomycetes</taxon>
        <taxon>Kitasatosporales</taxon>
        <taxon>Streptomycetaceae</taxon>
        <taxon>Kitasatospora</taxon>
    </lineage>
</organism>
<name>A0A3N4RK87_9ACTN</name>
<accession>A0A3N4RK87</accession>
<dbReference type="OrthoDB" id="5175573at2"/>
<accession>A0A8G1UGB5</accession>
<evidence type="ECO:0000256" key="1">
    <source>
        <dbReference type="ARBA" id="ARBA00009199"/>
    </source>
</evidence>
<dbReference type="GO" id="GO:0003824">
    <property type="term" value="F:catalytic activity"/>
    <property type="evidence" value="ECO:0007669"/>
    <property type="project" value="InterPro"/>
</dbReference>
<evidence type="ECO:0000313" key="6">
    <source>
        <dbReference type="Proteomes" id="UP000266906"/>
    </source>
</evidence>
<evidence type="ECO:0000313" key="4">
    <source>
        <dbReference type="EMBL" id="ROR43422.1"/>
    </source>
</evidence>
<comment type="similarity">
    <text evidence="1">Belongs to the amidase family.</text>
</comment>
<evidence type="ECO:0000313" key="7">
    <source>
        <dbReference type="Proteomes" id="UP000267408"/>
    </source>
</evidence>
<feature type="region of interest" description="Disordered" evidence="2">
    <location>
        <begin position="123"/>
        <end position="152"/>
    </location>
</feature>